<gene>
    <name evidence="2" type="ORF">JZO85_03510</name>
</gene>
<organism evidence="2 3">
    <name type="scientific">Candidatus Enterococcus murrayae</name>
    <dbReference type="NCBI Taxonomy" id="2815321"/>
    <lineage>
        <taxon>Bacteria</taxon>
        <taxon>Bacillati</taxon>
        <taxon>Bacillota</taxon>
        <taxon>Bacilli</taxon>
        <taxon>Lactobacillales</taxon>
        <taxon>Enterococcaceae</taxon>
        <taxon>Enterococcus</taxon>
    </lineage>
</organism>
<feature type="region of interest" description="Disordered" evidence="1">
    <location>
        <begin position="36"/>
        <end position="116"/>
    </location>
</feature>
<protein>
    <submittedName>
        <fullName evidence="2">Uncharacterized protein</fullName>
    </submittedName>
</protein>
<sequence length="116" mass="13062">MSTSSIKLEDSSFTPVKAGRSYDYLYNSSRNALEQALKGPAESRSNHPSLILKNQTSGLKHTIDDNDFSASVPTPSATAQTEEKEQLSTRKRFLAWLRRRKNRNKDDPGSQPHKLE</sequence>
<dbReference type="EMBL" id="JAFLVR010000008">
    <property type="protein sequence ID" value="MBO0451319.1"/>
    <property type="molecule type" value="Genomic_DNA"/>
</dbReference>
<dbReference type="Proteomes" id="UP000664495">
    <property type="component" value="Unassembled WGS sequence"/>
</dbReference>
<feature type="compositionally biased region" description="Basic residues" evidence="1">
    <location>
        <begin position="89"/>
        <end position="103"/>
    </location>
</feature>
<evidence type="ECO:0000313" key="2">
    <source>
        <dbReference type="EMBL" id="MBO0451319.1"/>
    </source>
</evidence>
<dbReference type="RefSeq" id="WP_207107134.1">
    <property type="nucleotide sequence ID" value="NZ_JAFLVR010000008.1"/>
</dbReference>
<feature type="compositionally biased region" description="Polar residues" evidence="1">
    <location>
        <begin position="68"/>
        <end position="80"/>
    </location>
</feature>
<feature type="compositionally biased region" description="Polar residues" evidence="1">
    <location>
        <begin position="46"/>
        <end position="59"/>
    </location>
</feature>
<feature type="compositionally biased region" description="Basic and acidic residues" evidence="1">
    <location>
        <begin position="104"/>
        <end position="116"/>
    </location>
</feature>
<comment type="caution">
    <text evidence="2">The sequence shown here is derived from an EMBL/GenBank/DDBJ whole genome shotgun (WGS) entry which is preliminary data.</text>
</comment>
<reference evidence="2 3" key="1">
    <citation type="submission" date="2021-03" db="EMBL/GenBank/DDBJ databases">
        <title>Enterococcal diversity collection.</title>
        <authorList>
            <person name="Gilmore M.S."/>
            <person name="Schwartzman J."/>
            <person name="Van Tyne D."/>
            <person name="Martin M."/>
            <person name="Earl A.M."/>
            <person name="Manson A.L."/>
            <person name="Straub T."/>
            <person name="Salamzade R."/>
            <person name="Saavedra J."/>
            <person name="Lebreton F."/>
            <person name="Prichula J."/>
            <person name="Schaufler K."/>
            <person name="Gaca A."/>
            <person name="Sgardioli B."/>
            <person name="Wagenaar J."/>
            <person name="Strong T."/>
        </authorList>
    </citation>
    <scope>NUCLEOTIDE SEQUENCE [LARGE SCALE GENOMIC DNA]</scope>
    <source>
        <strain evidence="2 3">MJM16</strain>
    </source>
</reference>
<evidence type="ECO:0000256" key="1">
    <source>
        <dbReference type="SAM" id="MobiDB-lite"/>
    </source>
</evidence>
<name>A0ABS3HEE7_9ENTE</name>
<keyword evidence="3" id="KW-1185">Reference proteome</keyword>
<proteinExistence type="predicted"/>
<evidence type="ECO:0000313" key="3">
    <source>
        <dbReference type="Proteomes" id="UP000664495"/>
    </source>
</evidence>
<accession>A0ABS3HEE7</accession>